<dbReference type="InterPro" id="IPR027417">
    <property type="entry name" value="P-loop_NTPase"/>
</dbReference>
<dbReference type="RefSeq" id="WP_283756987.1">
    <property type="nucleotide sequence ID" value="NZ_JAQOSQ010000002.1"/>
</dbReference>
<keyword evidence="2" id="KW-1185">Reference proteome</keyword>
<organism evidence="1 2">
    <name type="scientific">Roseofilum casamattae BLCC-M143</name>
    <dbReference type="NCBI Taxonomy" id="3022442"/>
    <lineage>
        <taxon>Bacteria</taxon>
        <taxon>Bacillati</taxon>
        <taxon>Cyanobacteriota</taxon>
        <taxon>Cyanophyceae</taxon>
        <taxon>Desertifilales</taxon>
        <taxon>Desertifilaceae</taxon>
        <taxon>Roseofilum</taxon>
        <taxon>Roseofilum casamattae</taxon>
    </lineage>
</organism>
<dbReference type="Gene3D" id="3.40.50.300">
    <property type="entry name" value="P-loop containing nucleotide triphosphate hydrolases"/>
    <property type="match status" value="1"/>
</dbReference>
<proteinExistence type="predicted"/>
<name>A0ABT7BT33_9CYAN</name>
<dbReference type="SUPFAM" id="SSF52540">
    <property type="entry name" value="P-loop containing nucleoside triphosphate hydrolases"/>
    <property type="match status" value="1"/>
</dbReference>
<gene>
    <name evidence="1" type="ORF">PMH09_03935</name>
</gene>
<dbReference type="Proteomes" id="UP001232992">
    <property type="component" value="Unassembled WGS sequence"/>
</dbReference>
<dbReference type="PANTHER" id="PTHR11669:SF8">
    <property type="entry name" value="DNA POLYMERASE III SUBUNIT DELTA"/>
    <property type="match status" value="1"/>
</dbReference>
<dbReference type="PANTHER" id="PTHR11669">
    <property type="entry name" value="REPLICATION FACTOR C / DNA POLYMERASE III GAMMA-TAU SUBUNIT"/>
    <property type="match status" value="1"/>
</dbReference>
<accession>A0ABT7BT33</accession>
<comment type="caution">
    <text evidence="1">The sequence shown here is derived from an EMBL/GenBank/DDBJ whole genome shotgun (WGS) entry which is preliminary data.</text>
</comment>
<dbReference type="InterPro" id="IPR050238">
    <property type="entry name" value="DNA_Rep/Repair_Clamp_Loader"/>
</dbReference>
<evidence type="ECO:0000313" key="1">
    <source>
        <dbReference type="EMBL" id="MDJ1182335.1"/>
    </source>
</evidence>
<protein>
    <submittedName>
        <fullName evidence="1">DNA polymerase III subunit delta</fullName>
    </submittedName>
</protein>
<dbReference type="Pfam" id="PF13177">
    <property type="entry name" value="DNA_pol3_delta2"/>
    <property type="match status" value="1"/>
</dbReference>
<dbReference type="EMBL" id="JAQOSQ010000002">
    <property type="protein sequence ID" value="MDJ1182335.1"/>
    <property type="molecule type" value="Genomic_DNA"/>
</dbReference>
<dbReference type="NCBIfam" id="NF005638">
    <property type="entry name" value="PRK07399.1"/>
    <property type="match status" value="1"/>
</dbReference>
<sequence length="323" mass="35663">MTSEPANTLGFESVIGQPQATRLLSRAMETGRIAPAYLLVGPSGIGKGLTASCFLRCLLSPTLSRETLARVKERIEHRNHPDLLWVEPTYQHQGKLISTKEAREKGVQRKAPPRIRIEQVREIARFLGRPALESDRSLVVIDGAESMAESAANALLKTLEEPGQATIIAIATSEAALLPTIVSRCTRIPFYRLAPDAMARVLGDRGYGHILQDATIMGLAQGSPGAAIASFKQLQSCPPELLTALHELPQNPCELLTLGKTISSDLDSPAQLWLIEYLQHYFWKHMRSSHILHHLEKARRALLSYVQPRLVWEVTLLAIGLPE</sequence>
<reference evidence="1 2" key="1">
    <citation type="submission" date="2023-01" db="EMBL/GenBank/DDBJ databases">
        <title>Novel diversity within Roseofilum (Cyanobacteria; Desertifilaceae) from marine benthic mats with descriptions of four novel species.</title>
        <authorList>
            <person name="Wang Y."/>
            <person name="Berthold D.E."/>
            <person name="Hu J."/>
            <person name="Lefler F.W."/>
            <person name="Laughinghouse H.D. IV."/>
        </authorList>
    </citation>
    <scope>NUCLEOTIDE SEQUENCE [LARGE SCALE GENOMIC DNA]</scope>
    <source>
        <strain evidence="1 2">BLCC-M143</strain>
    </source>
</reference>
<evidence type="ECO:0000313" key="2">
    <source>
        <dbReference type="Proteomes" id="UP001232992"/>
    </source>
</evidence>